<keyword evidence="4" id="KW-0106">Calcium</keyword>
<sequence>MSLALGDWVSVRGHEGQVRYFGATGFSEGMWAGIELQAAVGRNDGAVRGVRYFSCAPRHGLFVPASQCVKIDGPSDSGSGAPDLADAWVKVEGADEGAALKAGQESQKVIDYLTAQYPHGATPDKALQSRAIPAPALKKERSSGGFFGGRSSSRARVLVLHGGLSRTNSATLAQISAIDRRRPIPVAPVNAEDMLFFDLMWADPRAVDGVGLSAVRGAGCATFGPDITRRFCEINRLRMVIRSHEVPKSLSGVQVQHAGRLVTIFSASNYCGRIGNTGGTMLLTPALDYQLMEHWAPTVSELLVMEAEEEAEKAPSTPKENPSEKRKSFSAQANELMRADVLQKMKELDDAVRFRLFLGRYRDLKSTLAFFDPNEDGVVTYEELVLVDHSMGIPEASLKALAATLLGQGQTQLPTSSLLARLHVTYRDVTAEAADAAAEAAMLRLGGYEVDTLTDEQRASIEQMLLDLAAWVDQRKTGAIKYIDFIDAFRILEEPQDASTEAESLGLSLISQMMEQLCSLFYQHRWSLQRAFEYFDANGDGVLTPEEFGTALRALSELSKAADPRREAHSPALYSSGRQSCGRAAQASDVSFSLDLDERQLGRLVQALDRDGDGLINYDEFLTALEMRDVMEL</sequence>
<dbReference type="CDD" id="cd00051">
    <property type="entry name" value="EFh"/>
    <property type="match status" value="1"/>
</dbReference>
<dbReference type="eggNOG" id="KOG0376">
    <property type="taxonomic scope" value="Eukaryota"/>
</dbReference>
<dbReference type="STRING" id="2903.R1F2T6"/>
<evidence type="ECO:0000313" key="9">
    <source>
        <dbReference type="EnsemblProtists" id="EOD27474"/>
    </source>
</evidence>
<dbReference type="InterPro" id="IPR029052">
    <property type="entry name" value="Metallo-depent_PP-like"/>
</dbReference>
<evidence type="ECO:0000256" key="4">
    <source>
        <dbReference type="ARBA" id="ARBA00022837"/>
    </source>
</evidence>
<dbReference type="OMA" id="DSGRINY"/>
<name>A0A0D3JVD9_EMIH1</name>
<dbReference type="InterPro" id="IPR051134">
    <property type="entry name" value="PPP_phosphatase"/>
</dbReference>
<dbReference type="InterPro" id="IPR004843">
    <property type="entry name" value="Calcineurin-like_PHP"/>
</dbReference>
<comment type="similarity">
    <text evidence="2">Belongs to the PPP phosphatase family.</text>
</comment>
<dbReference type="EnsemblProtists" id="EOD27474">
    <property type="protein sequence ID" value="EOD27474"/>
    <property type="gene ID" value="EMIHUDRAFT_468865"/>
</dbReference>
<dbReference type="GO" id="GO:0016787">
    <property type="term" value="F:hydrolase activity"/>
    <property type="evidence" value="ECO:0007669"/>
    <property type="project" value="InterPro"/>
</dbReference>
<evidence type="ECO:0000256" key="3">
    <source>
        <dbReference type="ARBA" id="ARBA00022723"/>
    </source>
</evidence>
<evidence type="ECO:0000259" key="8">
    <source>
        <dbReference type="PROSITE" id="PS50245"/>
    </source>
</evidence>
<dbReference type="Proteomes" id="UP000013827">
    <property type="component" value="Unassembled WGS sequence"/>
</dbReference>
<dbReference type="Pfam" id="PF01302">
    <property type="entry name" value="CAP_GLY"/>
    <property type="match status" value="1"/>
</dbReference>
<comment type="cofactor">
    <cofactor evidence="1">
        <name>Mn(2+)</name>
        <dbReference type="ChEBI" id="CHEBI:29035"/>
    </cofactor>
</comment>
<dbReference type="InterPro" id="IPR000938">
    <property type="entry name" value="CAP-Gly_domain"/>
</dbReference>
<dbReference type="RefSeq" id="XP_005779903.1">
    <property type="nucleotide sequence ID" value="XM_005779846.1"/>
</dbReference>
<dbReference type="AlphaFoldDB" id="A0A0D3JVD9"/>
<dbReference type="PANTHER" id="PTHR45668">
    <property type="entry name" value="SERINE/THREONINE-PROTEIN PHOSPHATASE 5-RELATED"/>
    <property type="match status" value="1"/>
</dbReference>
<keyword evidence="3" id="KW-0479">Metal-binding</keyword>
<organism evidence="9 10">
    <name type="scientific">Emiliania huxleyi (strain CCMP1516)</name>
    <dbReference type="NCBI Taxonomy" id="280463"/>
    <lineage>
        <taxon>Eukaryota</taxon>
        <taxon>Haptista</taxon>
        <taxon>Haptophyta</taxon>
        <taxon>Prymnesiophyceae</taxon>
        <taxon>Isochrysidales</taxon>
        <taxon>Noelaerhabdaceae</taxon>
        <taxon>Emiliania</taxon>
    </lineage>
</organism>
<dbReference type="SUPFAM" id="SSF47473">
    <property type="entry name" value="EF-hand"/>
    <property type="match status" value="1"/>
</dbReference>
<dbReference type="InterPro" id="IPR011992">
    <property type="entry name" value="EF-hand-dom_pair"/>
</dbReference>
<reference evidence="10" key="1">
    <citation type="journal article" date="2013" name="Nature">
        <title>Pan genome of the phytoplankton Emiliania underpins its global distribution.</title>
        <authorList>
            <person name="Read B.A."/>
            <person name="Kegel J."/>
            <person name="Klute M.J."/>
            <person name="Kuo A."/>
            <person name="Lefebvre S.C."/>
            <person name="Maumus F."/>
            <person name="Mayer C."/>
            <person name="Miller J."/>
            <person name="Monier A."/>
            <person name="Salamov A."/>
            <person name="Young J."/>
            <person name="Aguilar M."/>
            <person name="Claverie J.M."/>
            <person name="Frickenhaus S."/>
            <person name="Gonzalez K."/>
            <person name="Herman E.K."/>
            <person name="Lin Y.C."/>
            <person name="Napier J."/>
            <person name="Ogata H."/>
            <person name="Sarno A.F."/>
            <person name="Shmutz J."/>
            <person name="Schroeder D."/>
            <person name="de Vargas C."/>
            <person name="Verret F."/>
            <person name="von Dassow P."/>
            <person name="Valentin K."/>
            <person name="Van de Peer Y."/>
            <person name="Wheeler G."/>
            <person name="Dacks J.B."/>
            <person name="Delwiche C.F."/>
            <person name="Dyhrman S.T."/>
            <person name="Glockner G."/>
            <person name="John U."/>
            <person name="Richards T."/>
            <person name="Worden A.Z."/>
            <person name="Zhang X."/>
            <person name="Grigoriev I.V."/>
            <person name="Allen A.E."/>
            <person name="Bidle K."/>
            <person name="Borodovsky M."/>
            <person name="Bowler C."/>
            <person name="Brownlee C."/>
            <person name="Cock J.M."/>
            <person name="Elias M."/>
            <person name="Gladyshev V.N."/>
            <person name="Groth M."/>
            <person name="Guda C."/>
            <person name="Hadaegh A."/>
            <person name="Iglesias-Rodriguez M.D."/>
            <person name="Jenkins J."/>
            <person name="Jones B.M."/>
            <person name="Lawson T."/>
            <person name="Leese F."/>
            <person name="Lindquist E."/>
            <person name="Lobanov A."/>
            <person name="Lomsadze A."/>
            <person name="Malik S.B."/>
            <person name="Marsh M.E."/>
            <person name="Mackinder L."/>
            <person name="Mock T."/>
            <person name="Mueller-Roeber B."/>
            <person name="Pagarete A."/>
            <person name="Parker M."/>
            <person name="Probert I."/>
            <person name="Quesneville H."/>
            <person name="Raines C."/>
            <person name="Rensing S.A."/>
            <person name="Riano-Pachon D.M."/>
            <person name="Richier S."/>
            <person name="Rokitta S."/>
            <person name="Shiraiwa Y."/>
            <person name="Soanes D.M."/>
            <person name="van der Giezen M."/>
            <person name="Wahlund T.M."/>
            <person name="Williams B."/>
            <person name="Wilson W."/>
            <person name="Wolfe G."/>
            <person name="Wurch L.L."/>
        </authorList>
    </citation>
    <scope>NUCLEOTIDE SEQUENCE</scope>
</reference>
<dbReference type="GeneID" id="17273020"/>
<dbReference type="PANTHER" id="PTHR45668:SF5">
    <property type="entry name" value="SERINE_THREONINE-PROTEIN PHOSPHATASE 5"/>
    <property type="match status" value="1"/>
</dbReference>
<dbReference type="InterPro" id="IPR018247">
    <property type="entry name" value="EF_Hand_1_Ca_BS"/>
</dbReference>
<dbReference type="Gene3D" id="2.30.30.190">
    <property type="entry name" value="CAP Gly-rich-like domain"/>
    <property type="match status" value="1"/>
</dbReference>
<dbReference type="Pfam" id="PF00149">
    <property type="entry name" value="Metallophos"/>
    <property type="match status" value="1"/>
</dbReference>
<evidence type="ECO:0000259" key="7">
    <source>
        <dbReference type="PROSITE" id="PS50222"/>
    </source>
</evidence>
<evidence type="ECO:0000256" key="2">
    <source>
        <dbReference type="ARBA" id="ARBA00008294"/>
    </source>
</evidence>
<dbReference type="PROSITE" id="PS00018">
    <property type="entry name" value="EF_HAND_1"/>
    <property type="match status" value="3"/>
</dbReference>
<protein>
    <submittedName>
        <fullName evidence="9">Uncharacterized protein</fullName>
    </submittedName>
</protein>
<dbReference type="SUPFAM" id="SSF56300">
    <property type="entry name" value="Metallo-dependent phosphatases"/>
    <property type="match status" value="1"/>
</dbReference>
<dbReference type="PROSITE" id="PS50245">
    <property type="entry name" value="CAP_GLY_2"/>
    <property type="match status" value="1"/>
</dbReference>
<dbReference type="Gene3D" id="1.10.238.10">
    <property type="entry name" value="EF-hand"/>
    <property type="match status" value="1"/>
</dbReference>
<dbReference type="SUPFAM" id="SSF74924">
    <property type="entry name" value="Cap-Gly domain"/>
    <property type="match status" value="1"/>
</dbReference>
<feature type="domain" description="EF-hand" evidence="7">
    <location>
        <begin position="359"/>
        <end position="394"/>
    </location>
</feature>
<keyword evidence="10" id="KW-1185">Reference proteome</keyword>
<feature type="domain" description="EF-hand" evidence="7">
    <location>
        <begin position="528"/>
        <end position="558"/>
    </location>
</feature>
<dbReference type="GO" id="GO:0005509">
    <property type="term" value="F:calcium ion binding"/>
    <property type="evidence" value="ECO:0007669"/>
    <property type="project" value="InterPro"/>
</dbReference>
<dbReference type="eggNOG" id="KOG4568">
    <property type="taxonomic scope" value="Eukaryota"/>
</dbReference>
<dbReference type="HOGENOM" id="CLU_432419_0_0_1"/>
<feature type="region of interest" description="Disordered" evidence="6">
    <location>
        <begin position="307"/>
        <end position="329"/>
    </location>
</feature>
<reference evidence="9" key="2">
    <citation type="submission" date="2024-10" db="UniProtKB">
        <authorList>
            <consortium name="EnsemblProtists"/>
        </authorList>
    </citation>
    <scope>IDENTIFICATION</scope>
</reference>
<feature type="domain" description="CAP-Gly" evidence="8">
    <location>
        <begin position="22"/>
        <end position="64"/>
    </location>
</feature>
<evidence type="ECO:0000256" key="1">
    <source>
        <dbReference type="ARBA" id="ARBA00001936"/>
    </source>
</evidence>
<feature type="domain" description="EF-hand" evidence="7">
    <location>
        <begin position="596"/>
        <end position="631"/>
    </location>
</feature>
<dbReference type="SMART" id="SM00156">
    <property type="entry name" value="PP2Ac"/>
    <property type="match status" value="1"/>
</dbReference>
<dbReference type="SMART" id="SM00054">
    <property type="entry name" value="EFh"/>
    <property type="match status" value="3"/>
</dbReference>
<evidence type="ECO:0000256" key="6">
    <source>
        <dbReference type="SAM" id="MobiDB-lite"/>
    </source>
</evidence>
<accession>A0A0D3JVD9</accession>
<dbReference type="InterPro" id="IPR036859">
    <property type="entry name" value="CAP-Gly_dom_sf"/>
</dbReference>
<evidence type="ECO:0000313" key="10">
    <source>
        <dbReference type="Proteomes" id="UP000013827"/>
    </source>
</evidence>
<dbReference type="KEGG" id="ehx:EMIHUDRAFT_468865"/>
<dbReference type="PROSITE" id="PS50222">
    <property type="entry name" value="EF_HAND_2"/>
    <property type="match status" value="3"/>
</dbReference>
<dbReference type="InterPro" id="IPR006186">
    <property type="entry name" value="Ser/Thr-sp_prot-phosphatase"/>
</dbReference>
<evidence type="ECO:0000256" key="5">
    <source>
        <dbReference type="ARBA" id="ARBA00023211"/>
    </source>
</evidence>
<dbReference type="Pfam" id="PF13499">
    <property type="entry name" value="EF-hand_7"/>
    <property type="match status" value="1"/>
</dbReference>
<dbReference type="SMART" id="SM01052">
    <property type="entry name" value="CAP_GLY"/>
    <property type="match status" value="1"/>
</dbReference>
<keyword evidence="5" id="KW-0464">Manganese</keyword>
<proteinExistence type="inferred from homology"/>
<dbReference type="InterPro" id="IPR002048">
    <property type="entry name" value="EF_hand_dom"/>
</dbReference>
<dbReference type="Gene3D" id="3.60.21.10">
    <property type="match status" value="1"/>
</dbReference>
<dbReference type="PaxDb" id="2903-EOD27474"/>
<dbReference type="PRINTS" id="PR00114">
    <property type="entry name" value="STPHPHTASE"/>
</dbReference>